<proteinExistence type="inferred from homology"/>
<dbReference type="EMBL" id="JBEFKJ010000022">
    <property type="protein sequence ID" value="KAL2040100.1"/>
    <property type="molecule type" value="Genomic_DNA"/>
</dbReference>
<evidence type="ECO:0000256" key="11">
    <source>
        <dbReference type="SAM" id="Phobius"/>
    </source>
</evidence>
<feature type="transmembrane region" description="Helical" evidence="11">
    <location>
        <begin position="224"/>
        <end position="244"/>
    </location>
</feature>
<evidence type="ECO:0000313" key="12">
    <source>
        <dbReference type="EMBL" id="KAL2040100.1"/>
    </source>
</evidence>
<protein>
    <recommendedName>
        <fullName evidence="3">dolichol kinase</fullName>
        <ecNumber evidence="3">2.7.1.108</ecNumber>
    </recommendedName>
</protein>
<keyword evidence="5 11" id="KW-0812">Transmembrane</keyword>
<evidence type="ECO:0000256" key="3">
    <source>
        <dbReference type="ARBA" id="ARBA00012132"/>
    </source>
</evidence>
<feature type="transmembrane region" description="Helical" evidence="11">
    <location>
        <begin position="878"/>
        <end position="897"/>
    </location>
</feature>
<accession>A0ABR4A2J7</accession>
<feature type="transmembrane region" description="Helical" evidence="11">
    <location>
        <begin position="265"/>
        <end position="291"/>
    </location>
</feature>
<feature type="transmembrane region" description="Helical" evidence="11">
    <location>
        <begin position="604"/>
        <end position="626"/>
    </location>
</feature>
<evidence type="ECO:0000256" key="2">
    <source>
        <dbReference type="ARBA" id="ARBA00010794"/>
    </source>
</evidence>
<comment type="similarity">
    <text evidence="2">Belongs to the polyprenol kinase family.</text>
</comment>
<evidence type="ECO:0000256" key="4">
    <source>
        <dbReference type="ARBA" id="ARBA00022679"/>
    </source>
</evidence>
<keyword evidence="8 11" id="KW-1133">Transmembrane helix</keyword>
<feature type="transmembrane region" description="Helical" evidence="11">
    <location>
        <begin position="753"/>
        <end position="769"/>
    </location>
</feature>
<feature type="region of interest" description="Disordered" evidence="10">
    <location>
        <begin position="564"/>
        <end position="587"/>
    </location>
</feature>
<feature type="compositionally biased region" description="Polar residues" evidence="10">
    <location>
        <begin position="119"/>
        <end position="129"/>
    </location>
</feature>
<dbReference type="Proteomes" id="UP001590950">
    <property type="component" value="Unassembled WGS sequence"/>
</dbReference>
<dbReference type="EC" id="2.7.1.108" evidence="3"/>
<organism evidence="12 13">
    <name type="scientific">Stereocaulon virgatum</name>
    <dbReference type="NCBI Taxonomy" id="373712"/>
    <lineage>
        <taxon>Eukaryota</taxon>
        <taxon>Fungi</taxon>
        <taxon>Dikarya</taxon>
        <taxon>Ascomycota</taxon>
        <taxon>Pezizomycotina</taxon>
        <taxon>Lecanoromycetes</taxon>
        <taxon>OSLEUM clade</taxon>
        <taxon>Lecanoromycetidae</taxon>
        <taxon>Lecanorales</taxon>
        <taxon>Lecanorineae</taxon>
        <taxon>Stereocaulaceae</taxon>
        <taxon>Stereocaulon</taxon>
    </lineage>
</organism>
<evidence type="ECO:0000256" key="8">
    <source>
        <dbReference type="ARBA" id="ARBA00022989"/>
    </source>
</evidence>
<evidence type="ECO:0000256" key="9">
    <source>
        <dbReference type="ARBA" id="ARBA00023136"/>
    </source>
</evidence>
<feature type="compositionally biased region" description="Basic residues" evidence="10">
    <location>
        <begin position="496"/>
        <end position="505"/>
    </location>
</feature>
<evidence type="ECO:0000256" key="5">
    <source>
        <dbReference type="ARBA" id="ARBA00022692"/>
    </source>
</evidence>
<comment type="caution">
    <text evidence="12">The sequence shown here is derived from an EMBL/GenBank/DDBJ whole genome shotgun (WGS) entry which is preliminary data.</text>
</comment>
<feature type="transmembrane region" description="Helical" evidence="11">
    <location>
        <begin position="798"/>
        <end position="820"/>
    </location>
</feature>
<feature type="region of interest" description="Disordered" evidence="10">
    <location>
        <begin position="484"/>
        <end position="507"/>
    </location>
</feature>
<reference evidence="12 13" key="1">
    <citation type="submission" date="2024-09" db="EMBL/GenBank/DDBJ databases">
        <title>Rethinking Asexuality: The Enigmatic Case of Functional Sexual Genes in Lepraria (Stereocaulaceae).</title>
        <authorList>
            <person name="Doellman M."/>
            <person name="Sun Y."/>
            <person name="Barcenas-Pena A."/>
            <person name="Lumbsch H.T."/>
            <person name="Grewe F."/>
        </authorList>
    </citation>
    <scope>NUCLEOTIDE SEQUENCE [LARGE SCALE GENOMIC DNA]</scope>
    <source>
        <strain evidence="12 13">Mercado 3170</strain>
    </source>
</reference>
<gene>
    <name evidence="12" type="ORF">N7G274_007003</name>
</gene>
<evidence type="ECO:0000256" key="1">
    <source>
        <dbReference type="ARBA" id="ARBA00004477"/>
    </source>
</evidence>
<comment type="subcellular location">
    <subcellularLocation>
        <location evidence="1">Endoplasmic reticulum membrane</location>
        <topology evidence="1">Multi-pass membrane protein</topology>
    </subcellularLocation>
</comment>
<dbReference type="PANTHER" id="PTHR13205:SF15">
    <property type="entry name" value="DOLICHOL KINASE"/>
    <property type="match status" value="1"/>
</dbReference>
<keyword evidence="4" id="KW-0808">Transferase</keyword>
<dbReference type="PANTHER" id="PTHR13205">
    <property type="entry name" value="TRANSMEMBRANE PROTEIN 15-RELATED"/>
    <property type="match status" value="1"/>
</dbReference>
<name>A0ABR4A2J7_9LECA</name>
<feature type="compositionally biased region" description="Polar residues" evidence="10">
    <location>
        <begin position="38"/>
        <end position="58"/>
    </location>
</feature>
<sequence>MPSSNAGIVNVDPKENIPPNQAQRLSRSPHPYYKSRNDVLQDNGTAVATTQSAVLTPTLNPPHTYLSNGPTYFDADHRKRRKEISSPSESGTDADDEKGVSLLRLPAPPARLRKGLRGSSYSNTASPLLTPSYLDEEPRKLALEARTKRPGNLHSQNCTDEETIKLREKFVRKRRAELIRRVTETLLLGLVGFTACRREIGWLMSLWAKNILDSTNVVWDFDSTFIPMALFSHATVIVGLYILYPLRILYMNHARNAAKKRSRMYIYIPAAFEPAPLLYPILVPVFVALSLMHADRGVLVANLVLSISSVPSKIIPLNRDVPWYSSIHWLISLIPLQACSTVYLNKCQPNMESTHSTLKSFDPEAFTLLYTLHQALMPALGYLTTTSLLPAELQLLSVSMIDVLLFSSSPQAVILQSLLWLGGLSVFILCGKVLSWGVVLARIPSWRFRQPQSRAREGNIIVTAMDDCLHGRLSKWRVTSVDSQDSESDDLERPHNARPRKRHRNFLSNVTRQVGEAENGTFSELSSPIPSAIGNRMQTAFEGADNTFKTFQAEFGRQRRYTLPSYVGSPQDSPSKQTPRRRRMSQFPPTKAWSFRSLTKAQAVVIKWVLAFYVYAMVITIIAFGIRPYVGRRALQNQEPVGWALGYLLGDLPTFRVYTMYWDLEYWIRLPPKSVDFSFLKAQDWAHLYQYRLGTANIRLLICIYCMIIVASGLAVVLRLSAIVEVDTRRKVFHGMMVAMFLPTIFVDPTFVSLALILTLAIFLLLDLFRASQLPPLSKPLSYFLAPYVDGRDNRGPVIVSHIFLLIGCAIPLWLSLAAIRRTGLEPWEGWNVERRELSMISGVVCVGMGDAAASLIGRRFGRRRWCWSGGKSLEGSLAFAVAVTLGLCLARTWLLIGGWDADYGDSWSTTVGKACVAAIGASLTEAVLTGGNDNVIVPVILWLLVRGLRI</sequence>
<feature type="transmembrane region" description="Helical" evidence="11">
    <location>
        <begin position="840"/>
        <end position="857"/>
    </location>
</feature>
<evidence type="ECO:0000256" key="6">
    <source>
        <dbReference type="ARBA" id="ARBA00022777"/>
    </source>
</evidence>
<evidence type="ECO:0000256" key="7">
    <source>
        <dbReference type="ARBA" id="ARBA00022824"/>
    </source>
</evidence>
<dbReference type="InterPro" id="IPR032974">
    <property type="entry name" value="Polypren_kinase"/>
</dbReference>
<evidence type="ECO:0000313" key="13">
    <source>
        <dbReference type="Proteomes" id="UP001590950"/>
    </source>
</evidence>
<feature type="transmembrane region" description="Helical" evidence="11">
    <location>
        <begin position="420"/>
        <end position="441"/>
    </location>
</feature>
<feature type="compositionally biased region" description="Polar residues" evidence="10">
    <location>
        <begin position="568"/>
        <end position="577"/>
    </location>
</feature>
<feature type="region of interest" description="Disordered" evidence="10">
    <location>
        <begin position="1"/>
        <end position="129"/>
    </location>
</feature>
<keyword evidence="9 11" id="KW-0472">Membrane</keyword>
<evidence type="ECO:0000256" key="10">
    <source>
        <dbReference type="SAM" id="MobiDB-lite"/>
    </source>
</evidence>
<keyword evidence="13" id="KW-1185">Reference proteome</keyword>
<keyword evidence="7" id="KW-0256">Endoplasmic reticulum</keyword>
<keyword evidence="6" id="KW-0418">Kinase</keyword>
<feature type="transmembrane region" description="Helical" evidence="11">
    <location>
        <begin position="698"/>
        <end position="720"/>
    </location>
</feature>